<reference evidence="3" key="1">
    <citation type="submission" date="2015-09" db="EMBL/GenBank/DDBJ databases">
        <authorList>
            <consortium name="Pathogen Informatics"/>
        </authorList>
    </citation>
    <scope>NUCLEOTIDE SEQUENCE [LARGE SCALE GENOMIC DNA]</scope>
    <source>
        <strain evidence="3">Lake Konstanz</strain>
    </source>
</reference>
<proteinExistence type="predicted"/>
<evidence type="ECO:0000256" key="1">
    <source>
        <dbReference type="SAM" id="MobiDB-lite"/>
    </source>
</evidence>
<gene>
    <name evidence="2" type="ORF">BSAL_15040c</name>
</gene>
<keyword evidence="3" id="KW-1185">Reference proteome</keyword>
<dbReference type="VEuPathDB" id="TriTrypDB:BSAL_15040c"/>
<name>A0A0S4JEA0_BODSA</name>
<sequence>MSAFEALEPKSKVHFDVLGNELVKLLQGLSSAPHFNALVTSFIGTTLTSAPSTHKAFEKALFAAIQAKDSEEKAAREKAEGKQRGLGKFRGFAKQAEDVEEEEAAGVQQVYTEEELQAMAKAEEEELQKEIEREAALEVSRKAEADRRIANEKKLQESKRVVDADEAAKKLAALGFEIVAPAWDEKKKGGKKGKR</sequence>
<evidence type="ECO:0000313" key="3">
    <source>
        <dbReference type="Proteomes" id="UP000051952"/>
    </source>
</evidence>
<dbReference type="AlphaFoldDB" id="A0A0S4JEA0"/>
<dbReference type="Proteomes" id="UP000051952">
    <property type="component" value="Unassembled WGS sequence"/>
</dbReference>
<protein>
    <submittedName>
        <fullName evidence="2">Uncharacterized protein</fullName>
    </submittedName>
</protein>
<dbReference type="EMBL" id="CYKH01001635">
    <property type="protein sequence ID" value="CUG88363.1"/>
    <property type="molecule type" value="Genomic_DNA"/>
</dbReference>
<feature type="region of interest" description="Disordered" evidence="1">
    <location>
        <begin position="136"/>
        <end position="162"/>
    </location>
</feature>
<evidence type="ECO:0000313" key="2">
    <source>
        <dbReference type="EMBL" id="CUG88363.1"/>
    </source>
</evidence>
<accession>A0A0S4JEA0</accession>
<organism evidence="2 3">
    <name type="scientific">Bodo saltans</name>
    <name type="common">Flagellated protozoan</name>
    <dbReference type="NCBI Taxonomy" id="75058"/>
    <lineage>
        <taxon>Eukaryota</taxon>
        <taxon>Discoba</taxon>
        <taxon>Euglenozoa</taxon>
        <taxon>Kinetoplastea</taxon>
        <taxon>Metakinetoplastina</taxon>
        <taxon>Eubodonida</taxon>
        <taxon>Bodonidae</taxon>
        <taxon>Bodo</taxon>
    </lineage>
</organism>